<evidence type="ECO:0000313" key="6">
    <source>
        <dbReference type="EMBL" id="EIE23003.1"/>
    </source>
</evidence>
<evidence type="ECO:0000256" key="2">
    <source>
        <dbReference type="ARBA" id="ARBA00022692"/>
    </source>
</evidence>
<dbReference type="GO" id="GO:0005886">
    <property type="term" value="C:plasma membrane"/>
    <property type="evidence" value="ECO:0007669"/>
    <property type="project" value="TreeGrafter"/>
</dbReference>
<dbReference type="Gene3D" id="1.10.3730.20">
    <property type="match status" value="1"/>
</dbReference>
<dbReference type="KEGG" id="csl:COCSUDRAFT_29052"/>
<name>I0YX84_COCSC</name>
<protein>
    <submittedName>
        <fullName evidence="6">UPF0060-domain-containing protein</fullName>
    </submittedName>
</protein>
<keyword evidence="1" id="KW-1003">Cell membrane</keyword>
<evidence type="ECO:0000256" key="4">
    <source>
        <dbReference type="ARBA" id="ARBA00023136"/>
    </source>
</evidence>
<feature type="transmembrane region" description="Helical" evidence="5">
    <location>
        <begin position="9"/>
        <end position="25"/>
    </location>
</feature>
<evidence type="ECO:0000256" key="3">
    <source>
        <dbReference type="ARBA" id="ARBA00022989"/>
    </source>
</evidence>
<dbReference type="OrthoDB" id="65622at2759"/>
<dbReference type="RefSeq" id="XP_005647547.1">
    <property type="nucleotide sequence ID" value="XM_005647490.1"/>
</dbReference>
<feature type="non-terminal residue" evidence="6">
    <location>
        <position position="1"/>
    </location>
</feature>
<comment type="caution">
    <text evidence="6">The sequence shown here is derived from an EMBL/GenBank/DDBJ whole genome shotgun (WGS) entry which is preliminary data.</text>
</comment>
<accession>I0YX84</accession>
<keyword evidence="2 5" id="KW-0812">Transmembrane</keyword>
<reference evidence="6 7" key="1">
    <citation type="journal article" date="2012" name="Genome Biol.">
        <title>The genome of the polar eukaryotic microalga coccomyxa subellipsoidea reveals traits of cold adaptation.</title>
        <authorList>
            <person name="Blanc G."/>
            <person name="Agarkova I."/>
            <person name="Grimwood J."/>
            <person name="Kuo A."/>
            <person name="Brueggeman A."/>
            <person name="Dunigan D."/>
            <person name="Gurnon J."/>
            <person name="Ladunga I."/>
            <person name="Lindquist E."/>
            <person name="Lucas S."/>
            <person name="Pangilinan J."/>
            <person name="Proschold T."/>
            <person name="Salamov A."/>
            <person name="Schmutz J."/>
            <person name="Weeks D."/>
            <person name="Yamada T."/>
            <person name="Claverie J.M."/>
            <person name="Grigoriev I."/>
            <person name="Van Etten J."/>
            <person name="Lomsadze A."/>
            <person name="Borodovsky M."/>
        </authorList>
    </citation>
    <scope>NUCLEOTIDE SEQUENCE [LARGE SCALE GENOMIC DNA]</scope>
    <source>
        <strain evidence="6 7">C-169</strain>
    </source>
</reference>
<proteinExistence type="predicted"/>
<organism evidence="6 7">
    <name type="scientific">Coccomyxa subellipsoidea (strain C-169)</name>
    <name type="common">Green microalga</name>
    <dbReference type="NCBI Taxonomy" id="574566"/>
    <lineage>
        <taxon>Eukaryota</taxon>
        <taxon>Viridiplantae</taxon>
        <taxon>Chlorophyta</taxon>
        <taxon>core chlorophytes</taxon>
        <taxon>Trebouxiophyceae</taxon>
        <taxon>Trebouxiophyceae incertae sedis</taxon>
        <taxon>Coccomyxaceae</taxon>
        <taxon>Coccomyxa</taxon>
        <taxon>Coccomyxa subellipsoidea</taxon>
    </lineage>
</organism>
<sequence>QAVREGKPFYWAIVGSLVLVGYGFLPTAQPTSNFGRIYAVYGGFFIVLSYAWGWVFDKEPPDAGDYVGAAIALTGVVVAFFYPR</sequence>
<keyword evidence="3 5" id="KW-1133">Transmembrane helix</keyword>
<feature type="transmembrane region" description="Helical" evidence="5">
    <location>
        <begin position="63"/>
        <end position="82"/>
    </location>
</feature>
<evidence type="ECO:0000256" key="1">
    <source>
        <dbReference type="ARBA" id="ARBA00022475"/>
    </source>
</evidence>
<dbReference type="InterPro" id="IPR037185">
    <property type="entry name" value="EmrE-like"/>
</dbReference>
<dbReference type="SUPFAM" id="SSF103481">
    <property type="entry name" value="Multidrug resistance efflux transporter EmrE"/>
    <property type="match status" value="1"/>
</dbReference>
<evidence type="ECO:0000313" key="7">
    <source>
        <dbReference type="Proteomes" id="UP000007264"/>
    </source>
</evidence>
<keyword evidence="4 5" id="KW-0472">Membrane</keyword>
<dbReference type="GeneID" id="17040991"/>
<dbReference type="InterPro" id="IPR003844">
    <property type="entry name" value="UPF0060"/>
</dbReference>
<keyword evidence="7" id="KW-1185">Reference proteome</keyword>
<dbReference type="Pfam" id="PF02694">
    <property type="entry name" value="UPF0060"/>
    <property type="match status" value="1"/>
</dbReference>
<dbReference type="PANTHER" id="PTHR36116">
    <property type="entry name" value="UPF0060 MEMBRANE PROTEIN YNFA"/>
    <property type="match status" value="1"/>
</dbReference>
<dbReference type="Proteomes" id="UP000007264">
    <property type="component" value="Unassembled WGS sequence"/>
</dbReference>
<gene>
    <name evidence="6" type="ORF">COCSUDRAFT_29052</name>
</gene>
<feature type="transmembrane region" description="Helical" evidence="5">
    <location>
        <begin position="37"/>
        <end position="56"/>
    </location>
</feature>
<dbReference type="EMBL" id="AGSI01000008">
    <property type="protein sequence ID" value="EIE23003.1"/>
    <property type="molecule type" value="Genomic_DNA"/>
</dbReference>
<dbReference type="AlphaFoldDB" id="I0YX84"/>
<dbReference type="PANTHER" id="PTHR36116:SF1">
    <property type="entry name" value="UPF0060 MEMBRANE PROTEIN YNFA"/>
    <property type="match status" value="1"/>
</dbReference>
<evidence type="ECO:0000256" key="5">
    <source>
        <dbReference type="SAM" id="Phobius"/>
    </source>
</evidence>